<feature type="active site" description="Proton donor" evidence="19">
    <location>
        <position position="244"/>
    </location>
</feature>
<dbReference type="InterPro" id="IPR011601">
    <property type="entry name" value="MurB_C"/>
</dbReference>
<dbReference type="GO" id="GO:0071949">
    <property type="term" value="F:FAD binding"/>
    <property type="evidence" value="ECO:0007669"/>
    <property type="project" value="InterPro"/>
</dbReference>
<dbReference type="OrthoDB" id="9804753at2"/>
<evidence type="ECO:0000313" key="22">
    <source>
        <dbReference type="Proteomes" id="UP000237889"/>
    </source>
</evidence>
<evidence type="ECO:0000256" key="17">
    <source>
        <dbReference type="ARBA" id="ARBA00031026"/>
    </source>
</evidence>
<comment type="function">
    <text evidence="2 19">Cell wall formation.</text>
</comment>
<dbReference type="InterPro" id="IPR036318">
    <property type="entry name" value="FAD-bd_PCMH-like_sf"/>
</dbReference>
<organism evidence="21 22">
    <name type="scientific">Phreatobacter cathodiphilus</name>
    <dbReference type="NCBI Taxonomy" id="1868589"/>
    <lineage>
        <taxon>Bacteria</taxon>
        <taxon>Pseudomonadati</taxon>
        <taxon>Pseudomonadota</taxon>
        <taxon>Alphaproteobacteria</taxon>
        <taxon>Hyphomicrobiales</taxon>
        <taxon>Phreatobacteraceae</taxon>
        <taxon>Phreatobacter</taxon>
    </lineage>
</organism>
<dbReference type="InterPro" id="IPR036635">
    <property type="entry name" value="MurB_C_sf"/>
</dbReference>
<keyword evidence="15 19" id="KW-0131">Cell cycle</keyword>
<comment type="similarity">
    <text evidence="19">Belongs to the MurB family.</text>
</comment>
<dbReference type="GO" id="GO:0051301">
    <property type="term" value="P:cell division"/>
    <property type="evidence" value="ECO:0007669"/>
    <property type="project" value="UniProtKB-KW"/>
</dbReference>
<dbReference type="GO" id="GO:0008360">
    <property type="term" value="P:regulation of cell shape"/>
    <property type="evidence" value="ECO:0007669"/>
    <property type="project" value="UniProtKB-KW"/>
</dbReference>
<keyword evidence="10 19" id="KW-0274">FAD</keyword>
<keyword evidence="14 19" id="KW-0560">Oxidoreductase</keyword>
<sequence length="324" mass="34218">MGLCPAGRARSPGAGVTVFDDITPLIRSLAPDLRGRLAANEPMAPLTWFRVGGPAQVLFTPEDEADLAYLLARLPADMPVMPVGVGSNLIVRDGGVEGVVVRLRPRGFGEVTVEGTRITAGAVAPDKRVAEAAAAAGLGGLEFYYGIPGTIGGALTMNAGANGGETKDVLVEARAVTREGETLILSNAAMNFVYRKSDVGRPVIFTSAIFEGVPTDPAIIRERMEAVQHHRETVQPIREKTGGSTFKNPPGHSAWKLIDAAGCRGLRLGGAQVSEMHCNFLINTGTATAADIEALGEEVRRRVRETSGVELQWEIKRVGVSGKT</sequence>
<dbReference type="HAMAP" id="MF_00037">
    <property type="entry name" value="MurB"/>
    <property type="match status" value="1"/>
</dbReference>
<evidence type="ECO:0000256" key="7">
    <source>
        <dbReference type="ARBA" id="ARBA00022490"/>
    </source>
</evidence>
<evidence type="ECO:0000256" key="18">
    <source>
        <dbReference type="ARBA" id="ARBA00048914"/>
    </source>
</evidence>
<dbReference type="GO" id="GO:0008762">
    <property type="term" value="F:UDP-N-acetylmuramate dehydrogenase activity"/>
    <property type="evidence" value="ECO:0007669"/>
    <property type="project" value="UniProtKB-UniRule"/>
</dbReference>
<accession>A0A2S0N6C4</accession>
<dbReference type="Pfam" id="PF01565">
    <property type="entry name" value="FAD_binding_4"/>
    <property type="match status" value="1"/>
</dbReference>
<dbReference type="AlphaFoldDB" id="A0A2S0N6C4"/>
<dbReference type="Gene3D" id="3.30.43.10">
    <property type="entry name" value="Uridine Diphospho-n-acetylenolpyruvylglucosamine Reductase, domain 2"/>
    <property type="match status" value="1"/>
</dbReference>
<dbReference type="InterPro" id="IPR006094">
    <property type="entry name" value="Oxid_FAD_bind_N"/>
</dbReference>
<keyword evidence="7 19" id="KW-0963">Cytoplasm</keyword>
<dbReference type="PROSITE" id="PS51387">
    <property type="entry name" value="FAD_PCMH"/>
    <property type="match status" value="1"/>
</dbReference>
<keyword evidence="8 19" id="KW-0132">Cell division</keyword>
<dbReference type="Gene3D" id="3.90.78.10">
    <property type="entry name" value="UDP-N-acetylenolpyruvoylglucosamine reductase, C-terminal domain"/>
    <property type="match status" value="1"/>
</dbReference>
<evidence type="ECO:0000256" key="15">
    <source>
        <dbReference type="ARBA" id="ARBA00023306"/>
    </source>
</evidence>
<evidence type="ECO:0000256" key="3">
    <source>
        <dbReference type="ARBA" id="ARBA00004496"/>
    </source>
</evidence>
<comment type="cofactor">
    <cofactor evidence="1 19">
        <name>FAD</name>
        <dbReference type="ChEBI" id="CHEBI:57692"/>
    </cofactor>
</comment>
<feature type="domain" description="FAD-binding PCMH-type" evidence="20">
    <location>
        <begin position="50"/>
        <end position="215"/>
    </location>
</feature>
<dbReference type="KEGG" id="phr:C6569_00550"/>
<comment type="pathway">
    <text evidence="4 19">Cell wall biogenesis; peptidoglycan biosynthesis.</text>
</comment>
<dbReference type="UniPathway" id="UPA00219"/>
<keyword evidence="22" id="KW-1185">Reference proteome</keyword>
<proteinExistence type="inferred from homology"/>
<protein>
    <recommendedName>
        <fullName evidence="6 19">UDP-N-acetylenolpyruvoylglucosamine reductase</fullName>
        <ecNumber evidence="5 19">1.3.1.98</ecNumber>
    </recommendedName>
    <alternativeName>
        <fullName evidence="17 19">UDP-N-acetylmuramate dehydrogenase</fullName>
    </alternativeName>
</protein>
<dbReference type="Proteomes" id="UP000237889">
    <property type="component" value="Chromosome"/>
</dbReference>
<dbReference type="InterPro" id="IPR016167">
    <property type="entry name" value="FAD-bd_PCMH_sub1"/>
</dbReference>
<dbReference type="RefSeq" id="WP_106747020.1">
    <property type="nucleotide sequence ID" value="NZ_CP027668.1"/>
</dbReference>
<dbReference type="EMBL" id="CP027668">
    <property type="protein sequence ID" value="AVO43690.1"/>
    <property type="molecule type" value="Genomic_DNA"/>
</dbReference>
<dbReference type="PANTHER" id="PTHR21071">
    <property type="entry name" value="UDP-N-ACETYLENOLPYRUVOYLGLUCOSAMINE REDUCTASE"/>
    <property type="match status" value="1"/>
</dbReference>
<evidence type="ECO:0000256" key="4">
    <source>
        <dbReference type="ARBA" id="ARBA00004752"/>
    </source>
</evidence>
<evidence type="ECO:0000256" key="14">
    <source>
        <dbReference type="ARBA" id="ARBA00023002"/>
    </source>
</evidence>
<name>A0A2S0N6C4_9HYPH</name>
<evidence type="ECO:0000256" key="19">
    <source>
        <dbReference type="HAMAP-Rule" id="MF_00037"/>
    </source>
</evidence>
<dbReference type="GO" id="GO:0005829">
    <property type="term" value="C:cytosol"/>
    <property type="evidence" value="ECO:0007669"/>
    <property type="project" value="TreeGrafter"/>
</dbReference>
<dbReference type="SUPFAM" id="SSF56176">
    <property type="entry name" value="FAD-binding/transporter-associated domain-like"/>
    <property type="match status" value="1"/>
</dbReference>
<reference evidence="21 22" key="1">
    <citation type="submission" date="2018-03" db="EMBL/GenBank/DDBJ databases">
        <title>Genome sequencing of Phreatobacter sp.</title>
        <authorList>
            <person name="Kim S.-J."/>
            <person name="Heo J."/>
            <person name="Kwon S.-W."/>
        </authorList>
    </citation>
    <scope>NUCLEOTIDE SEQUENCE [LARGE SCALE GENOMIC DNA]</scope>
    <source>
        <strain evidence="21 22">S-12</strain>
    </source>
</reference>
<dbReference type="GO" id="GO:0071555">
    <property type="term" value="P:cell wall organization"/>
    <property type="evidence" value="ECO:0007669"/>
    <property type="project" value="UniProtKB-KW"/>
</dbReference>
<dbReference type="SUPFAM" id="SSF56194">
    <property type="entry name" value="Uridine diphospho-N-Acetylenolpyruvylglucosamine reductase, MurB, C-terminal domain"/>
    <property type="match status" value="1"/>
</dbReference>
<keyword evidence="11 19" id="KW-0521">NADP</keyword>
<evidence type="ECO:0000256" key="2">
    <source>
        <dbReference type="ARBA" id="ARBA00003921"/>
    </source>
</evidence>
<evidence type="ECO:0000256" key="9">
    <source>
        <dbReference type="ARBA" id="ARBA00022630"/>
    </source>
</evidence>
<evidence type="ECO:0000256" key="11">
    <source>
        <dbReference type="ARBA" id="ARBA00022857"/>
    </source>
</evidence>
<dbReference type="EC" id="1.3.1.98" evidence="5 19"/>
<keyword evidence="16 19" id="KW-0961">Cell wall biogenesis/degradation</keyword>
<comment type="subcellular location">
    <subcellularLocation>
        <location evidence="3 19">Cytoplasm</location>
    </subcellularLocation>
</comment>
<evidence type="ECO:0000256" key="12">
    <source>
        <dbReference type="ARBA" id="ARBA00022960"/>
    </source>
</evidence>
<keyword evidence="13 19" id="KW-0573">Peptidoglycan synthesis</keyword>
<dbReference type="Gene3D" id="3.30.465.10">
    <property type="match status" value="1"/>
</dbReference>
<feature type="active site" evidence="19">
    <location>
        <position position="314"/>
    </location>
</feature>
<evidence type="ECO:0000256" key="5">
    <source>
        <dbReference type="ARBA" id="ARBA00012518"/>
    </source>
</evidence>
<dbReference type="NCBIfam" id="TIGR00179">
    <property type="entry name" value="murB"/>
    <property type="match status" value="1"/>
</dbReference>
<keyword evidence="12 19" id="KW-0133">Cell shape</keyword>
<evidence type="ECO:0000256" key="16">
    <source>
        <dbReference type="ARBA" id="ARBA00023316"/>
    </source>
</evidence>
<evidence type="ECO:0000256" key="1">
    <source>
        <dbReference type="ARBA" id="ARBA00001974"/>
    </source>
</evidence>
<evidence type="ECO:0000256" key="10">
    <source>
        <dbReference type="ARBA" id="ARBA00022827"/>
    </source>
</evidence>
<evidence type="ECO:0000256" key="6">
    <source>
        <dbReference type="ARBA" id="ARBA00015188"/>
    </source>
</evidence>
<keyword evidence="9 19" id="KW-0285">Flavoprotein</keyword>
<comment type="catalytic activity">
    <reaction evidence="18 19">
        <text>UDP-N-acetyl-alpha-D-muramate + NADP(+) = UDP-N-acetyl-3-O-(1-carboxyvinyl)-alpha-D-glucosamine + NADPH + H(+)</text>
        <dbReference type="Rhea" id="RHEA:12248"/>
        <dbReference type="ChEBI" id="CHEBI:15378"/>
        <dbReference type="ChEBI" id="CHEBI:57783"/>
        <dbReference type="ChEBI" id="CHEBI:58349"/>
        <dbReference type="ChEBI" id="CHEBI:68483"/>
        <dbReference type="ChEBI" id="CHEBI:70757"/>
        <dbReference type="EC" id="1.3.1.98"/>
    </reaction>
</comment>
<dbReference type="GO" id="GO:0009252">
    <property type="term" value="P:peptidoglycan biosynthetic process"/>
    <property type="evidence" value="ECO:0007669"/>
    <property type="project" value="UniProtKB-UniRule"/>
</dbReference>
<dbReference type="PANTHER" id="PTHR21071:SF4">
    <property type="entry name" value="UDP-N-ACETYLENOLPYRUVOYLGLUCOSAMINE REDUCTASE"/>
    <property type="match status" value="1"/>
</dbReference>
<dbReference type="InterPro" id="IPR003170">
    <property type="entry name" value="MurB"/>
</dbReference>
<dbReference type="InterPro" id="IPR016166">
    <property type="entry name" value="FAD-bd_PCMH"/>
</dbReference>
<feature type="active site" evidence="19">
    <location>
        <position position="195"/>
    </location>
</feature>
<evidence type="ECO:0000256" key="8">
    <source>
        <dbReference type="ARBA" id="ARBA00022618"/>
    </source>
</evidence>
<evidence type="ECO:0000313" key="21">
    <source>
        <dbReference type="EMBL" id="AVO43690.1"/>
    </source>
</evidence>
<evidence type="ECO:0000259" key="20">
    <source>
        <dbReference type="PROSITE" id="PS51387"/>
    </source>
</evidence>
<evidence type="ECO:0000256" key="13">
    <source>
        <dbReference type="ARBA" id="ARBA00022984"/>
    </source>
</evidence>
<dbReference type="Pfam" id="PF02873">
    <property type="entry name" value="MurB_C"/>
    <property type="match status" value="1"/>
</dbReference>
<dbReference type="InterPro" id="IPR016169">
    <property type="entry name" value="FAD-bd_PCMH_sub2"/>
</dbReference>
<gene>
    <name evidence="19" type="primary">murB</name>
    <name evidence="21" type="ORF">C6569_00550</name>
</gene>
<dbReference type="NCBIfam" id="NF010480">
    <property type="entry name" value="PRK13905.1"/>
    <property type="match status" value="1"/>
</dbReference>